<dbReference type="EMBL" id="QFOL01000110">
    <property type="protein sequence ID" value="PZP50535.1"/>
    <property type="molecule type" value="Genomic_DNA"/>
</dbReference>
<reference evidence="1 2" key="1">
    <citation type="submission" date="2017-08" db="EMBL/GenBank/DDBJ databases">
        <title>Infants hospitalized years apart are colonized by the same room-sourced microbial strains.</title>
        <authorList>
            <person name="Brooks B."/>
            <person name="Olm M.R."/>
            <person name="Firek B.A."/>
            <person name="Baker R."/>
            <person name="Thomas B.C."/>
            <person name="Morowitz M.J."/>
            <person name="Banfield J.F."/>
        </authorList>
    </citation>
    <scope>NUCLEOTIDE SEQUENCE [LARGE SCALE GENOMIC DNA]</scope>
    <source>
        <strain evidence="1">S2_009_000_R2_73</strain>
    </source>
</reference>
<dbReference type="AlphaFoldDB" id="A0A2W5F334"/>
<gene>
    <name evidence="1" type="ORF">DI595_11025</name>
</gene>
<sequence>MSTDVDVVLLKIWKLCIVDAWKSLGASVSGHTRKVILGLDPRIYSSRQLRILGSSPRMTEAEVPTLKAGASLRLPLSSF</sequence>
<proteinExistence type="predicted"/>
<dbReference type="Proteomes" id="UP000249769">
    <property type="component" value="Unassembled WGS sequence"/>
</dbReference>
<evidence type="ECO:0000313" key="1">
    <source>
        <dbReference type="EMBL" id="PZP50535.1"/>
    </source>
</evidence>
<evidence type="ECO:0000313" key="2">
    <source>
        <dbReference type="Proteomes" id="UP000249769"/>
    </source>
</evidence>
<accession>A0A2W5F334</accession>
<organism evidence="1 2">
    <name type="scientific">Agrobacterium fabrum</name>
    <dbReference type="NCBI Taxonomy" id="1176649"/>
    <lineage>
        <taxon>Bacteria</taxon>
        <taxon>Pseudomonadati</taxon>
        <taxon>Pseudomonadota</taxon>
        <taxon>Alphaproteobacteria</taxon>
        <taxon>Hyphomicrobiales</taxon>
        <taxon>Rhizobiaceae</taxon>
        <taxon>Rhizobium/Agrobacterium group</taxon>
        <taxon>Agrobacterium</taxon>
        <taxon>Agrobacterium tumefaciens complex</taxon>
    </lineage>
</organism>
<protein>
    <submittedName>
        <fullName evidence="1">Uncharacterized protein</fullName>
    </submittedName>
</protein>
<comment type="caution">
    <text evidence="1">The sequence shown here is derived from an EMBL/GenBank/DDBJ whole genome shotgun (WGS) entry which is preliminary data.</text>
</comment>
<name>A0A2W5F334_9HYPH</name>